<dbReference type="PANTHER" id="PTHR43143:SF6">
    <property type="entry name" value="BLL3016 PROTEIN"/>
    <property type="match status" value="1"/>
</dbReference>
<dbReference type="Gene3D" id="3.60.21.10">
    <property type="match status" value="1"/>
</dbReference>
<sequence length="593" mass="64171">MKKMFCKISVILMLAVLIAVGSVSAEPWKFGVISDTQWTKADDGKNPNTCAADIIKQVDQQFIASGVKLVVHVGDMVDSGSQINDYTRALYAQDLYNAGIGFYPLRGNHEAAHGSYLDSGADYRYAYPQIVPGPDAGVNNDTPGDITSAIIPAADLNPITGNPPADKTNPNTFTAGADFSAPDAVNAYTGGVSYSFRYNNATFVLLDQFKSPDYYTSYVPDQQPWIDETLLNRPAHTHAFAFTHKNILGGNHKDNMFGGQVTPNDPGDGYGLDIALLSPAEKAALEAKQDAENAFFASMQDNLVKYVISGHDHHHYNSVVTSPDGLSKVHQLITQSDSSKFYTPGLPVSANDVPVEQDLSKIGYYIFTVDGPRVTIDYYADDHDDWTGSSPVTTPTLNFSKRSSTGYSLNGKENIVAQGASYVMTDNTSIARSMEHGFAGTSMAILDGINGSTATTNYGKATEKAVNTGWAPQNMRTGKHCDDPASDILILWGMADLGTEQTDVYTLSMSYDHHKLLPIQLGKGMLGLATKNENGEWVNAVDMNSGGAKKFILGPWKPGYKLGTYGINLKTHTAWAVIDRAGDFAVAGFRHFR</sequence>
<dbReference type="InterPro" id="IPR051918">
    <property type="entry name" value="STPP_CPPED1"/>
</dbReference>
<keyword evidence="1" id="KW-0732">Signal</keyword>
<protein>
    <recommendedName>
        <fullName evidence="2">Calcineurin-like phosphoesterase domain-containing protein</fullName>
    </recommendedName>
</protein>
<organism evidence="3">
    <name type="scientific">uncultured Desulfobacterium sp</name>
    <dbReference type="NCBI Taxonomy" id="201089"/>
    <lineage>
        <taxon>Bacteria</taxon>
        <taxon>Pseudomonadati</taxon>
        <taxon>Thermodesulfobacteriota</taxon>
        <taxon>Desulfobacteria</taxon>
        <taxon>Desulfobacterales</taxon>
        <taxon>Desulfobacteriaceae</taxon>
        <taxon>Desulfobacterium</taxon>
        <taxon>environmental samples</taxon>
    </lineage>
</organism>
<evidence type="ECO:0000256" key="1">
    <source>
        <dbReference type="SAM" id="SignalP"/>
    </source>
</evidence>
<reference evidence="3" key="1">
    <citation type="journal article" date="2011" name="Environ. Microbiol.">
        <title>Genomic insights into the metabolic potential of the polycyclic aromatic hydrocarbon degrading sulfate-reducing Deltaproteobacterium N47.</title>
        <authorList>
            <person name="Bergmann F."/>
            <person name="Selesi D."/>
            <person name="Weinmaier T."/>
            <person name="Tischler P."/>
            <person name="Rattei T."/>
            <person name="Meckenstock R.U."/>
        </authorList>
    </citation>
    <scope>NUCLEOTIDE SEQUENCE</scope>
</reference>
<dbReference type="PANTHER" id="PTHR43143">
    <property type="entry name" value="METALLOPHOSPHOESTERASE, CALCINEURIN SUPERFAMILY"/>
    <property type="match status" value="1"/>
</dbReference>
<dbReference type="InterPro" id="IPR029052">
    <property type="entry name" value="Metallo-depent_PP-like"/>
</dbReference>
<accession>E1YHW9</accession>
<feature type="chain" id="PRO_5003155132" description="Calcineurin-like phosphoesterase domain-containing protein" evidence="1">
    <location>
        <begin position="26"/>
        <end position="593"/>
    </location>
</feature>
<dbReference type="SUPFAM" id="SSF56300">
    <property type="entry name" value="Metallo-dependent phosphatases"/>
    <property type="match status" value="1"/>
</dbReference>
<dbReference type="InterPro" id="IPR004843">
    <property type="entry name" value="Calcineurin-like_PHP"/>
</dbReference>
<dbReference type="CDD" id="cd00838">
    <property type="entry name" value="MPP_superfamily"/>
    <property type="match status" value="1"/>
</dbReference>
<gene>
    <name evidence="3" type="ORF">N47_D30470</name>
</gene>
<feature type="domain" description="Calcineurin-like phosphoesterase" evidence="2">
    <location>
        <begin position="29"/>
        <end position="314"/>
    </location>
</feature>
<proteinExistence type="predicted"/>
<dbReference type="AlphaFoldDB" id="E1YHW9"/>
<feature type="signal peptide" evidence="1">
    <location>
        <begin position="1"/>
        <end position="25"/>
    </location>
</feature>
<dbReference type="EMBL" id="FR695874">
    <property type="protein sequence ID" value="CBX30238.1"/>
    <property type="molecule type" value="Genomic_DNA"/>
</dbReference>
<name>E1YHW9_9BACT</name>
<evidence type="ECO:0000313" key="3">
    <source>
        <dbReference type="EMBL" id="CBX30238.1"/>
    </source>
</evidence>
<dbReference type="Pfam" id="PF00149">
    <property type="entry name" value="Metallophos"/>
    <property type="match status" value="1"/>
</dbReference>
<evidence type="ECO:0000259" key="2">
    <source>
        <dbReference type="Pfam" id="PF00149"/>
    </source>
</evidence>
<dbReference type="GO" id="GO:0016787">
    <property type="term" value="F:hydrolase activity"/>
    <property type="evidence" value="ECO:0007669"/>
    <property type="project" value="InterPro"/>
</dbReference>